<evidence type="ECO:0000256" key="3">
    <source>
        <dbReference type="ARBA" id="ARBA00022643"/>
    </source>
</evidence>
<dbReference type="EMBL" id="JAUSUB010000005">
    <property type="protein sequence ID" value="MDQ0269630.1"/>
    <property type="molecule type" value="Genomic_DNA"/>
</dbReference>
<evidence type="ECO:0000313" key="7">
    <source>
        <dbReference type="Proteomes" id="UP001238088"/>
    </source>
</evidence>
<keyword evidence="3" id="KW-0288">FMN</keyword>
<dbReference type="Gene3D" id="2.30.110.10">
    <property type="entry name" value="Electron Transport, Fmn-binding Protein, Chain A"/>
    <property type="match status" value="1"/>
</dbReference>
<dbReference type="InterPro" id="IPR012349">
    <property type="entry name" value="Split_barrel_FMN-bd"/>
</dbReference>
<keyword evidence="7" id="KW-1185">Reference proteome</keyword>
<dbReference type="SMART" id="SM00903">
    <property type="entry name" value="Flavin_Reduct"/>
    <property type="match status" value="1"/>
</dbReference>
<comment type="similarity">
    <text evidence="4">Belongs to the flavoredoxin family.</text>
</comment>
<sequence length="214" mass="23461">MEITPVNLNWKETYKLLVGSILPRPIAFVTTVDRNGIVNAAPFSFFTAISADPMLICFSPMRKGTDGSKKDTLANIETTKEFVINIVSEDFVDQMNICAADYPSNMDELEAAGLTKAESSIVNPPRVKESKVHFECLLQEVLHFGDKAGAGSLVIGKVVHVHIAEDLYEGGRINSAGLNPIGRMAGHIYTKPMTDIFELIRKNEPPAPKRENGT</sequence>
<evidence type="ECO:0000313" key="6">
    <source>
        <dbReference type="EMBL" id="MDQ0269630.1"/>
    </source>
</evidence>
<dbReference type="Pfam" id="PF01613">
    <property type="entry name" value="Flavin_Reduct"/>
    <property type="match status" value="1"/>
</dbReference>
<evidence type="ECO:0000256" key="4">
    <source>
        <dbReference type="ARBA" id="ARBA00038054"/>
    </source>
</evidence>
<dbReference type="InterPro" id="IPR002563">
    <property type="entry name" value="Flavin_Rdtase-like_dom"/>
</dbReference>
<proteinExistence type="inferred from homology"/>
<comment type="cofactor">
    <cofactor evidence="1">
        <name>FMN</name>
        <dbReference type="ChEBI" id="CHEBI:58210"/>
    </cofactor>
</comment>
<evidence type="ECO:0000259" key="5">
    <source>
        <dbReference type="SMART" id="SM00903"/>
    </source>
</evidence>
<accession>A0ABU0AHT3</accession>
<name>A0ABU0AHT3_9BACI</name>
<dbReference type="SUPFAM" id="SSF50475">
    <property type="entry name" value="FMN-binding split barrel"/>
    <property type="match status" value="1"/>
</dbReference>
<dbReference type="PANTHER" id="PTHR33798">
    <property type="entry name" value="FLAVOPROTEIN OXYGENASE"/>
    <property type="match status" value="1"/>
</dbReference>
<organism evidence="6 7">
    <name type="scientific">Cytobacillus purgationiresistens</name>
    <dbReference type="NCBI Taxonomy" id="863449"/>
    <lineage>
        <taxon>Bacteria</taxon>
        <taxon>Bacillati</taxon>
        <taxon>Bacillota</taxon>
        <taxon>Bacilli</taxon>
        <taxon>Bacillales</taxon>
        <taxon>Bacillaceae</taxon>
        <taxon>Cytobacillus</taxon>
    </lineage>
</organism>
<dbReference type="PANTHER" id="PTHR33798:SF5">
    <property type="entry name" value="FLAVIN REDUCTASE LIKE DOMAIN-CONTAINING PROTEIN"/>
    <property type="match status" value="1"/>
</dbReference>
<protein>
    <submittedName>
        <fullName evidence="6">Flavin reductase (DIM6/NTAB) family NADH-FMN oxidoreductase RutF</fullName>
    </submittedName>
</protein>
<feature type="domain" description="Flavin reductase like" evidence="5">
    <location>
        <begin position="19"/>
        <end position="175"/>
    </location>
</feature>
<comment type="caution">
    <text evidence="6">The sequence shown here is derived from an EMBL/GenBank/DDBJ whole genome shotgun (WGS) entry which is preliminary data.</text>
</comment>
<reference evidence="6 7" key="1">
    <citation type="submission" date="2023-07" db="EMBL/GenBank/DDBJ databases">
        <title>Genomic Encyclopedia of Type Strains, Phase IV (KMG-IV): sequencing the most valuable type-strain genomes for metagenomic binning, comparative biology and taxonomic classification.</title>
        <authorList>
            <person name="Goeker M."/>
        </authorList>
    </citation>
    <scope>NUCLEOTIDE SEQUENCE [LARGE SCALE GENOMIC DNA]</scope>
    <source>
        <strain evidence="6 7">DSM 23494</strain>
    </source>
</reference>
<gene>
    <name evidence="6" type="ORF">J2S17_001502</name>
</gene>
<evidence type="ECO:0000256" key="1">
    <source>
        <dbReference type="ARBA" id="ARBA00001917"/>
    </source>
</evidence>
<dbReference type="RefSeq" id="WP_307473351.1">
    <property type="nucleotide sequence ID" value="NZ_JAUSUB010000005.1"/>
</dbReference>
<evidence type="ECO:0000256" key="2">
    <source>
        <dbReference type="ARBA" id="ARBA00022630"/>
    </source>
</evidence>
<keyword evidence="2" id="KW-0285">Flavoprotein</keyword>
<dbReference type="Proteomes" id="UP001238088">
    <property type="component" value="Unassembled WGS sequence"/>
</dbReference>